<evidence type="ECO:0000313" key="5">
    <source>
        <dbReference type="EMBL" id="ASC72274.1"/>
    </source>
</evidence>
<sequence>MPVLESERLILRLGDPKDIDSIIHYFTVNQAYLQPFEPQRPDNFLTPGYWAAELEARRQDAVQKRSLKLFIFEQAAPAVVIGAINLNNMIWGVFQAATLGYSLAAAKQRQGYMSEAGSQLIRYGFEVLNLHRIMANYMPHNQRSANVLKRLGFEIEGTAKDYLFINGGWQDHVLTSRINPDWRLNHS</sequence>
<name>A0A1Z3HPP2_9CYAN</name>
<keyword evidence="1" id="KW-0808">Transferase</keyword>
<dbReference type="PANTHER" id="PTHR43792">
    <property type="entry name" value="GNAT FAMILY, PUTATIVE (AFU_ORTHOLOGUE AFUA_3G00765)-RELATED-RELATED"/>
    <property type="match status" value="1"/>
</dbReference>
<dbReference type="STRING" id="1641165.XM38_00310"/>
<dbReference type="InterPro" id="IPR016181">
    <property type="entry name" value="Acyl_CoA_acyltransferase"/>
</dbReference>
<dbReference type="Pfam" id="PF13302">
    <property type="entry name" value="Acetyltransf_3"/>
    <property type="match status" value="1"/>
</dbReference>
<dbReference type="InterPro" id="IPR051531">
    <property type="entry name" value="N-acetyltransferase"/>
</dbReference>
<dbReference type="EMBL" id="CP021983">
    <property type="protein sequence ID" value="ASC72274.1"/>
    <property type="molecule type" value="Genomic_DNA"/>
</dbReference>
<comment type="similarity">
    <text evidence="3">Belongs to the acetyltransferase family. RimJ subfamily.</text>
</comment>
<dbReference type="GO" id="GO:0005737">
    <property type="term" value="C:cytoplasm"/>
    <property type="evidence" value="ECO:0007669"/>
    <property type="project" value="TreeGrafter"/>
</dbReference>
<dbReference type="InterPro" id="IPR000182">
    <property type="entry name" value="GNAT_dom"/>
</dbReference>
<evidence type="ECO:0000256" key="1">
    <source>
        <dbReference type="ARBA" id="ARBA00022679"/>
    </source>
</evidence>
<protein>
    <submittedName>
        <fullName evidence="5">Ribosomal-protein-alanine acetyltransferase</fullName>
    </submittedName>
</protein>
<evidence type="ECO:0000313" key="6">
    <source>
        <dbReference type="Proteomes" id="UP000191901"/>
    </source>
</evidence>
<evidence type="ECO:0000256" key="3">
    <source>
        <dbReference type="ARBA" id="ARBA00038502"/>
    </source>
</evidence>
<dbReference type="PROSITE" id="PS51186">
    <property type="entry name" value="GNAT"/>
    <property type="match status" value="1"/>
</dbReference>
<dbReference type="Gene3D" id="3.40.630.30">
    <property type="match status" value="1"/>
</dbReference>
<keyword evidence="2" id="KW-0012">Acyltransferase</keyword>
<organism evidence="5 6">
    <name type="scientific">Halomicronema hongdechloris C2206</name>
    <dbReference type="NCBI Taxonomy" id="1641165"/>
    <lineage>
        <taxon>Bacteria</taxon>
        <taxon>Bacillati</taxon>
        <taxon>Cyanobacteriota</taxon>
        <taxon>Cyanophyceae</taxon>
        <taxon>Nodosilineales</taxon>
        <taxon>Nodosilineaceae</taxon>
        <taxon>Halomicronema</taxon>
    </lineage>
</organism>
<dbReference type="AlphaFoldDB" id="A0A1Z3HPP2"/>
<dbReference type="KEGG" id="hhg:XM38_032300"/>
<gene>
    <name evidence="5" type="primary">rimJ</name>
    <name evidence="5" type="ORF">XM38_032300</name>
</gene>
<dbReference type="Proteomes" id="UP000191901">
    <property type="component" value="Chromosome"/>
</dbReference>
<reference evidence="5 6" key="1">
    <citation type="journal article" date="2016" name="Biochim. Biophys. Acta">
        <title>Characterization of red-shifted phycobilisomes isolated from the chlorophyll f-containing cyanobacterium Halomicronema hongdechloris.</title>
        <authorList>
            <person name="Li Y."/>
            <person name="Lin Y."/>
            <person name="Garvey C.J."/>
            <person name="Birch D."/>
            <person name="Corkery R.W."/>
            <person name="Loughlin P.C."/>
            <person name="Scheer H."/>
            <person name="Willows R.D."/>
            <person name="Chen M."/>
        </authorList>
    </citation>
    <scope>NUCLEOTIDE SEQUENCE [LARGE SCALE GENOMIC DNA]</scope>
    <source>
        <strain evidence="5 6">C2206</strain>
    </source>
</reference>
<dbReference type="SUPFAM" id="SSF55729">
    <property type="entry name" value="Acyl-CoA N-acyltransferases (Nat)"/>
    <property type="match status" value="1"/>
</dbReference>
<feature type="domain" description="N-acetyltransferase" evidence="4">
    <location>
        <begin position="23"/>
        <end position="180"/>
    </location>
</feature>
<dbReference type="PANTHER" id="PTHR43792:SF8">
    <property type="entry name" value="[RIBOSOMAL PROTEIN US5]-ALANINE N-ACETYLTRANSFERASE"/>
    <property type="match status" value="1"/>
</dbReference>
<keyword evidence="6" id="KW-1185">Reference proteome</keyword>
<proteinExistence type="inferred from homology"/>
<evidence type="ECO:0000256" key="2">
    <source>
        <dbReference type="ARBA" id="ARBA00023315"/>
    </source>
</evidence>
<evidence type="ECO:0000259" key="4">
    <source>
        <dbReference type="PROSITE" id="PS51186"/>
    </source>
</evidence>
<dbReference type="GO" id="GO:0008999">
    <property type="term" value="F:protein-N-terminal-alanine acetyltransferase activity"/>
    <property type="evidence" value="ECO:0007669"/>
    <property type="project" value="TreeGrafter"/>
</dbReference>
<accession>A0A1Z3HPP2</accession>